<name>A0A8J7JBX4_9CYAN</name>
<dbReference type="RefSeq" id="WP_194030323.1">
    <property type="nucleotide sequence ID" value="NZ_JADEWZ010000022.1"/>
</dbReference>
<gene>
    <name evidence="1" type="ORF">IQ249_15145</name>
</gene>
<evidence type="ECO:0000313" key="2">
    <source>
        <dbReference type="Proteomes" id="UP000654482"/>
    </source>
</evidence>
<protein>
    <recommendedName>
        <fullName evidence="3">DUF4351 domain-containing protein</fullName>
    </recommendedName>
</protein>
<keyword evidence="2" id="KW-1185">Reference proteome</keyword>
<sequence>MRIAPSDRAQVKAECLRLLATLELNPEKMEFISGFIGTYLRLTEDEEEQFKQALERMDLTTKERMMQFVTDWQEKGRQEGRQEGQITQRQEDILRILEVRFEEIPDEIRELVGKIEEIEVLGTLLVQSVTAQSLEAFDVCGERNNTQ</sequence>
<accession>A0A8J7JBX4</accession>
<dbReference type="AlphaFoldDB" id="A0A8J7JBX4"/>
<evidence type="ECO:0000313" key="1">
    <source>
        <dbReference type="EMBL" id="MBE9117235.1"/>
    </source>
</evidence>
<dbReference type="Proteomes" id="UP000654482">
    <property type="component" value="Unassembled WGS sequence"/>
</dbReference>
<evidence type="ECO:0008006" key="3">
    <source>
        <dbReference type="Google" id="ProtNLM"/>
    </source>
</evidence>
<comment type="caution">
    <text evidence="1">The sequence shown here is derived from an EMBL/GenBank/DDBJ whole genome shotgun (WGS) entry which is preliminary data.</text>
</comment>
<proteinExistence type="predicted"/>
<reference evidence="1" key="1">
    <citation type="submission" date="2020-10" db="EMBL/GenBank/DDBJ databases">
        <authorList>
            <person name="Castelo-Branco R."/>
            <person name="Eusebio N."/>
            <person name="Adriana R."/>
            <person name="Vieira A."/>
            <person name="Brugerolle De Fraissinette N."/>
            <person name="Rezende De Castro R."/>
            <person name="Schneider M.P."/>
            <person name="Vasconcelos V."/>
            <person name="Leao P.N."/>
        </authorList>
    </citation>
    <scope>NUCLEOTIDE SEQUENCE</scope>
    <source>
        <strain evidence="1">LEGE 07157</strain>
    </source>
</reference>
<organism evidence="1 2">
    <name type="scientific">Lusitaniella coriacea LEGE 07157</name>
    <dbReference type="NCBI Taxonomy" id="945747"/>
    <lineage>
        <taxon>Bacteria</taxon>
        <taxon>Bacillati</taxon>
        <taxon>Cyanobacteriota</taxon>
        <taxon>Cyanophyceae</taxon>
        <taxon>Spirulinales</taxon>
        <taxon>Lusitaniellaceae</taxon>
        <taxon>Lusitaniella</taxon>
    </lineage>
</organism>
<dbReference type="EMBL" id="JADEWZ010000022">
    <property type="protein sequence ID" value="MBE9117235.1"/>
    <property type="molecule type" value="Genomic_DNA"/>
</dbReference>